<sequence length="248" mass="26599">METAVIVAGGKKTPDDYRALLEALRADGGRLRVIGADEGALWLLERGFSLDRAVGDFDTAGEAGLERLRAAGVPCLVLPAEKDETDTEFAYGEAKRLGARRVVLYGALGDRFDHSLSNVQLLYRIARDGLAGFVAGPAHRIYLFGPGEHRLRSRFPFVSLIPFSPEVRGVALEGFRYALRGETLSWGMGRGVSNEPAAPEGIIRLEAGWLLVVESRDLEHRDRVTAGRAGEEAGDAAAGDGTGALAEP</sequence>
<dbReference type="InterPro" id="IPR007371">
    <property type="entry name" value="TPK_catalytic"/>
</dbReference>
<organism evidence="8 9">
    <name type="scientific">Hydrogenibacillus schlegelii</name>
    <name type="common">Bacillus schlegelii</name>
    <dbReference type="NCBI Taxonomy" id="1484"/>
    <lineage>
        <taxon>Bacteria</taxon>
        <taxon>Bacillati</taxon>
        <taxon>Bacillota</taxon>
        <taxon>Bacilli</taxon>
        <taxon>Bacillales</taxon>
        <taxon>Bacillales Family X. Incertae Sedis</taxon>
        <taxon>Hydrogenibacillus</taxon>
    </lineage>
</organism>
<dbReference type="PANTHER" id="PTHR41299">
    <property type="entry name" value="THIAMINE PYROPHOSPHOKINASE"/>
    <property type="match status" value="1"/>
</dbReference>
<dbReference type="InterPro" id="IPR053149">
    <property type="entry name" value="TPK"/>
</dbReference>
<keyword evidence="4" id="KW-0067">ATP-binding</keyword>
<dbReference type="OrthoDB" id="9804377at2"/>
<evidence type="ECO:0000256" key="2">
    <source>
        <dbReference type="ARBA" id="ARBA00022741"/>
    </source>
</evidence>
<dbReference type="GO" id="GO:0006772">
    <property type="term" value="P:thiamine metabolic process"/>
    <property type="evidence" value="ECO:0007669"/>
    <property type="project" value="UniProtKB-UniRule"/>
</dbReference>
<evidence type="ECO:0000256" key="5">
    <source>
        <dbReference type="NCBIfam" id="TIGR01378"/>
    </source>
</evidence>
<proteinExistence type="predicted"/>
<keyword evidence="1" id="KW-0808">Transferase</keyword>
<dbReference type="PANTHER" id="PTHR41299:SF1">
    <property type="entry name" value="THIAMINE PYROPHOSPHOKINASE"/>
    <property type="match status" value="1"/>
</dbReference>
<dbReference type="EC" id="2.7.6.2" evidence="5"/>
<dbReference type="SUPFAM" id="SSF63862">
    <property type="entry name" value="Thiamin pyrophosphokinase, substrate-binding domain"/>
    <property type="match status" value="1"/>
</dbReference>
<dbReference type="GO" id="GO:0016301">
    <property type="term" value="F:kinase activity"/>
    <property type="evidence" value="ECO:0007669"/>
    <property type="project" value="UniProtKB-KW"/>
</dbReference>
<feature type="domain" description="Thiamin pyrophosphokinase thiamin-binding" evidence="7">
    <location>
        <begin position="147"/>
        <end position="211"/>
    </location>
</feature>
<dbReference type="AlphaFoldDB" id="A0A179ITN2"/>
<evidence type="ECO:0000256" key="1">
    <source>
        <dbReference type="ARBA" id="ARBA00022679"/>
    </source>
</evidence>
<dbReference type="InterPro" id="IPR036759">
    <property type="entry name" value="TPK_catalytic_sf"/>
</dbReference>
<dbReference type="SUPFAM" id="SSF63999">
    <property type="entry name" value="Thiamin pyrophosphokinase, catalytic domain"/>
    <property type="match status" value="1"/>
</dbReference>
<dbReference type="EMBL" id="JXBB01000005">
    <property type="protein sequence ID" value="OAR05080.1"/>
    <property type="molecule type" value="Genomic_DNA"/>
</dbReference>
<dbReference type="Pfam" id="PF04265">
    <property type="entry name" value="TPK_B1_binding"/>
    <property type="match status" value="1"/>
</dbReference>
<dbReference type="STRING" id="1484.SA87_06130"/>
<keyword evidence="3" id="KW-0418">Kinase</keyword>
<name>A0A179ITN2_HYDSH</name>
<feature type="region of interest" description="Disordered" evidence="6">
    <location>
        <begin position="223"/>
        <end position="248"/>
    </location>
</feature>
<dbReference type="InterPro" id="IPR006282">
    <property type="entry name" value="Thi_PPkinase"/>
</dbReference>
<dbReference type="GO" id="GO:0009229">
    <property type="term" value="P:thiamine diphosphate biosynthetic process"/>
    <property type="evidence" value="ECO:0007669"/>
    <property type="project" value="InterPro"/>
</dbReference>
<protein>
    <recommendedName>
        <fullName evidence="5">Thiamine diphosphokinase</fullName>
        <ecNumber evidence="5">2.7.6.2</ecNumber>
    </recommendedName>
</protein>
<dbReference type="CDD" id="cd07995">
    <property type="entry name" value="TPK"/>
    <property type="match status" value="1"/>
</dbReference>
<dbReference type="GO" id="GO:0030975">
    <property type="term" value="F:thiamine binding"/>
    <property type="evidence" value="ECO:0007669"/>
    <property type="project" value="InterPro"/>
</dbReference>
<keyword evidence="2" id="KW-0547">Nucleotide-binding</keyword>
<dbReference type="Gene3D" id="3.40.50.10240">
    <property type="entry name" value="Thiamin pyrophosphokinase, catalytic domain"/>
    <property type="match status" value="1"/>
</dbReference>
<accession>A0A179ITN2</accession>
<evidence type="ECO:0000256" key="4">
    <source>
        <dbReference type="ARBA" id="ARBA00022840"/>
    </source>
</evidence>
<evidence type="ECO:0000256" key="3">
    <source>
        <dbReference type="ARBA" id="ARBA00022777"/>
    </source>
</evidence>
<dbReference type="RefSeq" id="WP_066198851.1">
    <property type="nucleotide sequence ID" value="NZ_JBDOQL010000164.1"/>
</dbReference>
<comment type="caution">
    <text evidence="8">The sequence shown here is derived from an EMBL/GenBank/DDBJ whole genome shotgun (WGS) entry which is preliminary data.</text>
</comment>
<gene>
    <name evidence="8" type="ORF">SA87_06130</name>
</gene>
<evidence type="ECO:0000256" key="6">
    <source>
        <dbReference type="SAM" id="MobiDB-lite"/>
    </source>
</evidence>
<dbReference type="GO" id="GO:0005524">
    <property type="term" value="F:ATP binding"/>
    <property type="evidence" value="ECO:0007669"/>
    <property type="project" value="UniProtKB-KW"/>
</dbReference>
<dbReference type="NCBIfam" id="TIGR01378">
    <property type="entry name" value="thi_PPkinase"/>
    <property type="match status" value="1"/>
</dbReference>
<dbReference type="Pfam" id="PF04263">
    <property type="entry name" value="TPK_catalytic"/>
    <property type="match status" value="1"/>
</dbReference>
<keyword evidence="9" id="KW-1185">Reference proteome</keyword>
<dbReference type="InterPro" id="IPR036371">
    <property type="entry name" value="TPK_B1-bd_sf"/>
</dbReference>
<evidence type="ECO:0000259" key="7">
    <source>
        <dbReference type="SMART" id="SM00983"/>
    </source>
</evidence>
<evidence type="ECO:0000313" key="8">
    <source>
        <dbReference type="EMBL" id="OAR05080.1"/>
    </source>
</evidence>
<reference evidence="8 9" key="1">
    <citation type="submission" date="2015-09" db="EMBL/GenBank/DDBJ databases">
        <title>Draft genome sequence of Hydrogenibacillus schlegelii DSM 2000.</title>
        <authorList>
            <person name="Hemp J."/>
        </authorList>
    </citation>
    <scope>NUCLEOTIDE SEQUENCE [LARGE SCALE GENOMIC DNA]</scope>
    <source>
        <strain evidence="8 9">MA 48</strain>
    </source>
</reference>
<dbReference type="GO" id="GO:0004788">
    <property type="term" value="F:thiamine diphosphokinase activity"/>
    <property type="evidence" value="ECO:0007669"/>
    <property type="project" value="UniProtKB-UniRule"/>
</dbReference>
<dbReference type="SMART" id="SM00983">
    <property type="entry name" value="TPK_B1_binding"/>
    <property type="match status" value="1"/>
</dbReference>
<dbReference type="Proteomes" id="UP000243024">
    <property type="component" value="Unassembled WGS sequence"/>
</dbReference>
<evidence type="ECO:0000313" key="9">
    <source>
        <dbReference type="Proteomes" id="UP000243024"/>
    </source>
</evidence>
<dbReference type="InterPro" id="IPR007373">
    <property type="entry name" value="Thiamin_PyroPKinase_B1-bd"/>
</dbReference>